<evidence type="ECO:0000256" key="2">
    <source>
        <dbReference type="ARBA" id="ARBA00018077"/>
    </source>
</evidence>
<dbReference type="Pfam" id="PF00454">
    <property type="entry name" value="PI3_PI4_kinase"/>
    <property type="match status" value="1"/>
</dbReference>
<dbReference type="InterPro" id="IPR036940">
    <property type="entry name" value="PI3/4_kinase_cat_sf"/>
</dbReference>
<comment type="caution">
    <text evidence="11">The sequence shown here is derived from an EMBL/GenBank/DDBJ whole genome shotgun (WGS) entry which is preliminary data.</text>
</comment>
<evidence type="ECO:0000256" key="5">
    <source>
        <dbReference type="ARBA" id="ARBA00022763"/>
    </source>
</evidence>
<dbReference type="InterPro" id="IPR046804">
    <property type="entry name" value="DNA-PKcs_N"/>
</dbReference>
<dbReference type="SMART" id="SM01344">
    <property type="entry name" value="NUC194"/>
    <property type="match status" value="1"/>
</dbReference>
<dbReference type="Pfam" id="PF02260">
    <property type="entry name" value="FATC"/>
    <property type="match status" value="1"/>
</dbReference>
<dbReference type="Proteomes" id="UP000439903">
    <property type="component" value="Unassembled WGS sequence"/>
</dbReference>
<dbReference type="Gene3D" id="1.25.10.10">
    <property type="entry name" value="Leucine-rich Repeat Variant"/>
    <property type="match status" value="1"/>
</dbReference>
<keyword evidence="6" id="KW-0539">Nucleus</keyword>
<dbReference type="InterPro" id="IPR014009">
    <property type="entry name" value="PIK_FAT"/>
</dbReference>
<organism evidence="11 12">
    <name type="scientific">Gigaspora margarita</name>
    <dbReference type="NCBI Taxonomy" id="4874"/>
    <lineage>
        <taxon>Eukaryota</taxon>
        <taxon>Fungi</taxon>
        <taxon>Fungi incertae sedis</taxon>
        <taxon>Mucoromycota</taxon>
        <taxon>Glomeromycotina</taxon>
        <taxon>Glomeromycetes</taxon>
        <taxon>Diversisporales</taxon>
        <taxon>Gigasporaceae</taxon>
        <taxon>Gigaspora</taxon>
    </lineage>
</organism>
<dbReference type="InterPro" id="IPR000403">
    <property type="entry name" value="PI3/4_kinase_cat_dom"/>
</dbReference>
<dbReference type="Gene3D" id="1.10.1070.11">
    <property type="entry name" value="Phosphatidylinositol 3-/4-kinase, catalytic domain"/>
    <property type="match status" value="1"/>
</dbReference>
<evidence type="ECO:0000259" key="8">
    <source>
        <dbReference type="PROSITE" id="PS50290"/>
    </source>
</evidence>
<reference evidence="11 12" key="1">
    <citation type="journal article" date="2019" name="Environ. Microbiol.">
        <title>At the nexus of three kingdoms: the genome of the mycorrhizal fungus Gigaspora margarita provides insights into plant, endobacterial and fungal interactions.</title>
        <authorList>
            <person name="Venice F."/>
            <person name="Ghignone S."/>
            <person name="Salvioli di Fossalunga A."/>
            <person name="Amselem J."/>
            <person name="Novero M."/>
            <person name="Xianan X."/>
            <person name="Sedzielewska Toro K."/>
            <person name="Morin E."/>
            <person name="Lipzen A."/>
            <person name="Grigoriev I.V."/>
            <person name="Henrissat B."/>
            <person name="Martin F.M."/>
            <person name="Bonfante P."/>
        </authorList>
    </citation>
    <scope>NUCLEOTIDE SEQUENCE [LARGE SCALE GENOMIC DNA]</scope>
    <source>
        <strain evidence="11 12">BEG34</strain>
    </source>
</reference>
<evidence type="ECO:0000256" key="7">
    <source>
        <dbReference type="SAM" id="MobiDB-lite"/>
    </source>
</evidence>
<dbReference type="Pfam" id="PF20500">
    <property type="entry name" value="DNA-PKcs_N"/>
    <property type="match status" value="1"/>
</dbReference>
<feature type="region of interest" description="Disordered" evidence="7">
    <location>
        <begin position="2108"/>
        <end position="2128"/>
    </location>
</feature>
<dbReference type="Pfam" id="PF19704">
    <property type="entry name" value="DNAPKcs_CC5"/>
    <property type="match status" value="1"/>
</dbReference>
<evidence type="ECO:0000256" key="4">
    <source>
        <dbReference type="ARBA" id="ARBA00022553"/>
    </source>
</evidence>
<dbReference type="Pfam" id="PF20502">
    <property type="entry name" value="DNAPKcs_CC1-2"/>
    <property type="match status" value="1"/>
</dbReference>
<dbReference type="PANTHER" id="PTHR11139">
    <property type="entry name" value="ATAXIA TELANGIECTASIA MUTATED ATM -RELATED"/>
    <property type="match status" value="1"/>
</dbReference>
<dbReference type="OrthoDB" id="381190at2759"/>
<protein>
    <recommendedName>
        <fullName evidence="2">DNA-dependent protein kinase catalytic subunit</fullName>
    </recommendedName>
</protein>
<evidence type="ECO:0000256" key="6">
    <source>
        <dbReference type="ARBA" id="ARBA00023242"/>
    </source>
</evidence>
<dbReference type="EMBL" id="WTPW01000116">
    <property type="protein sequence ID" value="KAF0545909.1"/>
    <property type="molecule type" value="Genomic_DNA"/>
</dbReference>
<dbReference type="SMART" id="SM00146">
    <property type="entry name" value="PI3Kc"/>
    <property type="match status" value="1"/>
</dbReference>
<dbReference type="InterPro" id="IPR046803">
    <property type="entry name" value="DNAPKcs_CC1-2"/>
</dbReference>
<dbReference type="PROSITE" id="PS51190">
    <property type="entry name" value="FATC"/>
    <property type="match status" value="1"/>
</dbReference>
<keyword evidence="11" id="KW-0808">Transferase</keyword>
<evidence type="ECO:0000259" key="10">
    <source>
        <dbReference type="PROSITE" id="PS51190"/>
    </source>
</evidence>
<dbReference type="InterPro" id="IPR012582">
    <property type="entry name" value="DNAPKcs_CC3"/>
</dbReference>
<dbReference type="Pfam" id="PF08163">
    <property type="entry name" value="DNAPKcs_CC3"/>
    <property type="match status" value="1"/>
</dbReference>
<feature type="domain" description="FAT" evidence="9">
    <location>
        <begin position="2898"/>
        <end position="3506"/>
    </location>
</feature>
<sequence length="4095" mass="474066">MSALDRLQKCLQELTDCRQRIIQNVKSNLFFDSASEAIRYCEDIEQIALNDIDVQEIGLASKFLFDSKTGIIKFLVDTAQIIDSTLSKAKIALLEFLFLYIQKVRSDIEPYSIKIRDACFTLQHNDEAFVRAASFKPMVAMLDSSVRIIDPKKMHMEDILQRYLDCVFVQSKMQQSVKVMAGILTTLGIIAYRFPEHSEKDRDKLLRVFINKLKDPDHSNAAFKGLHYFLFSFPDSLKKAQQEEYVFQCILRSITMVENESHYDIAKTGFDYIFDHSSIFGHYYLQHYREVWACLWKCRDHKNNDVRRAAFKSIGEFLKKIAALLNSNGIGSHERQCVEFFLSIFVNIWKTSSSDQKQETESKDQQTKDLSIAVRGVGYFAAPAKKFMEEDRLQQLFQDLLKPSAWVVSSNMNYKETSLNVQQIPLFIEAYCYIGHEFDVIFDELMEVIEREVGLMLMYYPRLISELRLRSANAYEQLLWMLYMKGRGVLQKFIAKTFYQAMILTCTDAIQDKSQVDIQENVPGIINPVAEHTYQEMFNFWDHIFKDSTLTWVIRQSGLSSEEPQNNDTIKEFFSILYDEFLSAIFRMIKSLNFDVIDIASDDSTHITDFGSDHIEKNTDSNLIAIAGSGDLNNLKPVVSKDFVLFQNLVDFWKLFLPRIKRDLFSRWVYLSGDTLITFSTQYPYVSGFYKMLGSCMKVCEIIKFFDSIKKINDENITIHGVHDQLSSSATSLQRASYFLFTKFLKEVCVRLDQYKDDLLASCLDLVLSAPRELLNMDILISPIRIALKLGQSYQPLANIGLNAIEKLLDMKDSQNINNNKLLGQILPLLNDYLLVTADSMDNSLKEIAQVRADAQSLKRGIKTVEQARKQKIKDLDKHKSHTIVGVGQLKKNAGLHNLQVRVLRILGRLGGTSKLIFERIIDNETTNLQQNIHGFKDKTSNNLLAWDPEKRLIFNIPYPDTNVEISIDEFFPRIVELAESAPDRKTKVFACELLHSIMLLMIGKSAFQARSTAGPQKSPFYRIYRRIFPALLRLAIDTDQVPRKLFRRLVAQMIHWFTNNAQYENPETIALLQCCLDAICDTWGSLRDYGAECLNEFLLWSIKQSSAQQMDENPMNIKSLLKRLYNLSAHPDYTKRLGASLAVNHIYRVYREEESLIDQFTFELLYWILFNLKLSDQDQDAIGTRQQAIAAIRHLKKIITVKSNLFINETDIRRKFSNLDKADLSSLVKWLFNETCKIERDYANMCRELFSEFVSLLPEHKSGSRWISCELSKDQSFLENLYKISTLSKLPSQHHSVISSKTKGWCLRFLCILENYTWLIKEKFVAPLILIKNGSSIFRQAIDYFLDRMVLNIDSSYSHDMMEVDNESSFSSISSENILTPGERLQWLNREAQMIDRLIDFAIVILEYANDKDIQNIWDTNIFGNSFFKTIAKSLFYFEILGLDLLYSGGNERDKFAKKLEHLLTLWKNRSNSGDFHRDQMVKEIADIAFSNEIDLLNIEIEKSDPASYIRITAGFKILTATGIFPELFAHMPSHVVHNDTLHGYTILMWEKFKSLRNAQEPVWIELAGHLLTFVLSNNADALNKWLLSDILGFPSHSSHVNYQDGCLYYQKFFSSINEHISRNFKGFAFIFCESINDAIVKDVIYGVIDYLSFKRNSEQTLSFLNDFTSSSTFLNQFINSSKDPRFLLKIWKGLIKLDRHLLKRPFSNNFKQLFFDTYISFIGKETELDFKCEALDILPVSFNSDMPTEKIESCISDMLNNQFPLWSSDYKSGGTRKLNEYISVLDVLLKAMVRSDSVSLFKILVPIFVREHDHIYSEEFYRKLGEFVSKLPRSKFVETLEIAFGYFMDSKFANFHRNIIQSILSPILMQGTKVFVVEFYKRHIKDLINIIEQDKHPRTDSEMVYELDAKAGSFTLLQIMYLRVSKDDIYSEKGEIVQAYFQGRITKAKELTRIIMDFAHKTKSRSENDEYSSESVVEAKLLLRCAAYNALAAAILCTQENTAKNTPVFYRTFLFADNILKGEYVWENIADLKMKHNFNAESEQPFFKTRLDDFRTRTGGSSKETKKTSSLKYLASQYLSDSSISQTTNLDSMIDEITQDLDSSIQIEDSDPTPMEIDEPTQTSSKTRELEIDSFNRNPCMKMIIRVIERLHTEITTPNTYESAPVWMNDLYKKFTKKETHINIRLFIAKIIINIPEAFEKYASIWIRPLMQLIIEGDTYGKGINYFIQDLCAVIIVWSSFETLGSYEDKILIYKLMDFLMRNTCSEDRTVLRNNLQSVKGMFEAWHDIIVVPTQVIHDYFSSSDENPIIAGLQLFGIALTHDKSLFKQDVGIDFGTLTEEKFYWDLTRKLDHEKSSIRSLTAEVCGMALKHLRKYHCSDGKLGYLLNPIMDKVTALYKKLTNRPTELNTFLTCIHHISMHDRPTSEKFIKYAFNVLPRLNSLNVKKILALEVISYCAESDPDLLTNLGKNQLLTLLRHRSDNEQLVALRILNGVLLQGDETLIDYFLDPLIESFKDHPNINCRESFYAILIQLYKKTSIESKVKQKLKIGLLRGLADLDENIQHTLTEFWKEQQELSQDTFTSLKELVGSLYCSEIETLFLQYSCFLLLEGSKKSIDYKKPVFDQPLPQSKFDDNFDNIDTSWRVNNTMTPLFVNTQKSNSKPYYKRNFQEGFVRATNKNNAFSLTNDPMNYDIGSQLSTWTLTQSNLLFSPANVPVLGKRKQAVYDDSDDASKSVQSSQQMYQKLRRRFLPTYFGSQQDYYKNLAYTNKKKNEIYNSVRPETVSKQVSMLRQYRVGELPDIEIKHSDIIGPLQALAHRDLDISRILFSTLFISIYDATWDSTIMDVNAQNEYTNSMSQHIQTIFNATTSYFPPLISSCLRICYEIPDLKIDPSAIRKASEISSTESMGITLIEQYLTLFPTQRGSKRTRTTNTGLVAESKQPWIELAHLYKSIDSSDVYKSIYENYIAHNQYTKDALNAELIGDYASACEYYLQALSEVEDADDAEVTVWEEGRFECFEKLSKWDDLAETVHLDIDSNLEKLWDQDFQYPYLQYFMHSLFKLVHGQNEDSHRDMFFNFIDQSLSDPERKSFLTSQYPIELALTSITRNDTEQALLYIRKAYDNFLFTWSTLHPLAFSTRLSKLCSLQQIVEMEEYLNFSQSSEKSDELDKSEKWMKFINHWKNRYPSKRLDPSNSWDDIITSRHSLLGAMTNLLQEDLHFIEVKNSLERVGLLKMASAARVQGNFEVARVCLNKVRQSKLHDTNELDYHQLKLNLQEALTTGNSEKKLNILLAMTDEFKKVQMEDLETQMKNRVTESETYATLAAVLDNDENRDISRSLQHRKARFIVEGYNLLKDTAEQAALHLKPLNRAKIFVKFAKFCDYYLRNLESTDGNQKEVSFDSEQYASIVVQYVLKAMEECSKEASELFPRLLQIISIYDNAQSTFKQMVSPFGPTWKFIRWIPQIVAILDKPIAQCVFPILYNLAEQYPKSLYYPLKISSEHYNFDEKSKESEINKSRVQNLKQMIKCEITDTLIAELQRLTDSEIHFGNWVQTIWSLIRSKTATNNQDEEIKESFQRMKSFLLDVQNPRYGLLAKEFADRHADNLIKLCGIDGSKLARFLQPEFKEKIWNYYVMNIKKRGDRKPPSITNLFKSYSKWLADFSSSNCDEEIEIPGQYDGLGIPDPSWHIKIAYFDPKVLVLKSLRKPKRIVIIGTDGKEYPFLVKGGEDLRLDQRVQQLFTVMNELMRKDYFCSQRKIELITYKVVPITGSLGIIEWINDTRPLRSFIENEASDASNIDNTQNEHYDWVNKHNGYSNLMRTAPRDDIIKHLRSLHSKLNRNLLKTALYKLAASPEAHLAIRNEFVKNLAAINICGYLIGIGDRHLENYLIDLTKGSLISIDFGHAFGSATETLEVPELIPFRLTKQFESIMEPLGSRGLLEYPMTKIMQTMQAHKDILLNAMEIFVKEPLLDWQTRARNRARYQKNEGSNEIEESSQTSEWYPRQKLDIARRKLEGENPAYIVCEELAFGHSKKPFIEGIQKIARGDREHNIRADVPQKCGSIKEQVECLIDLATDPVVLGIMYVGWMGWL</sequence>
<dbReference type="GO" id="GO:0006303">
    <property type="term" value="P:double-strand break repair via nonhomologous end joining"/>
    <property type="evidence" value="ECO:0007669"/>
    <property type="project" value="InterPro"/>
</dbReference>
<dbReference type="PROSITE" id="PS51189">
    <property type="entry name" value="FAT"/>
    <property type="match status" value="1"/>
</dbReference>
<dbReference type="SUPFAM" id="SSF48371">
    <property type="entry name" value="ARM repeat"/>
    <property type="match status" value="2"/>
</dbReference>
<dbReference type="PROSITE" id="PS50290">
    <property type="entry name" value="PI3_4_KINASE_3"/>
    <property type="match status" value="1"/>
</dbReference>
<keyword evidence="11" id="KW-0418">Kinase</keyword>
<keyword evidence="5" id="KW-0227">DNA damage</keyword>
<feature type="domain" description="FATC" evidence="10">
    <location>
        <begin position="4063"/>
        <end position="4095"/>
    </location>
</feature>
<evidence type="ECO:0000313" key="12">
    <source>
        <dbReference type="Proteomes" id="UP000439903"/>
    </source>
</evidence>
<dbReference type="SUPFAM" id="SSF56112">
    <property type="entry name" value="Protein kinase-like (PK-like)"/>
    <property type="match status" value="1"/>
</dbReference>
<dbReference type="GO" id="GO:0005730">
    <property type="term" value="C:nucleolus"/>
    <property type="evidence" value="ECO:0007669"/>
    <property type="project" value="UniProtKB-SubCell"/>
</dbReference>
<dbReference type="Gene3D" id="3.30.1010.10">
    <property type="entry name" value="Phosphatidylinositol 3-kinase Catalytic Subunit, Chain A, domain 4"/>
    <property type="match status" value="1"/>
</dbReference>
<name>A0A8H4AYU2_GIGMA</name>
<evidence type="ECO:0000313" key="11">
    <source>
        <dbReference type="EMBL" id="KAF0545909.1"/>
    </source>
</evidence>
<feature type="domain" description="PI3K/PI4K catalytic" evidence="8">
    <location>
        <begin position="3698"/>
        <end position="4020"/>
    </location>
</feature>
<dbReference type="InterPro" id="IPR050517">
    <property type="entry name" value="DDR_Repair_Kinase"/>
</dbReference>
<gene>
    <name evidence="11" type="ORF">F8M41_001846</name>
</gene>
<dbReference type="CDD" id="cd05172">
    <property type="entry name" value="PIKKc_DNA-PK"/>
    <property type="match status" value="1"/>
</dbReference>
<proteinExistence type="predicted"/>
<keyword evidence="3" id="KW-0723">Serine/threonine-protein kinase</keyword>
<dbReference type="Pfam" id="PF02259">
    <property type="entry name" value="FAT"/>
    <property type="match status" value="1"/>
</dbReference>
<keyword evidence="12" id="KW-1185">Reference proteome</keyword>
<dbReference type="InterPro" id="IPR011009">
    <property type="entry name" value="Kinase-like_dom_sf"/>
</dbReference>
<dbReference type="GO" id="GO:0004677">
    <property type="term" value="F:DNA-dependent protein kinase activity"/>
    <property type="evidence" value="ECO:0007669"/>
    <property type="project" value="InterPro"/>
</dbReference>
<evidence type="ECO:0000259" key="9">
    <source>
        <dbReference type="PROSITE" id="PS51189"/>
    </source>
</evidence>
<dbReference type="InterPro" id="IPR003152">
    <property type="entry name" value="FATC_dom"/>
</dbReference>
<accession>A0A8H4AYU2</accession>
<evidence type="ECO:0000256" key="1">
    <source>
        <dbReference type="ARBA" id="ARBA00004604"/>
    </source>
</evidence>
<evidence type="ECO:0000256" key="3">
    <source>
        <dbReference type="ARBA" id="ARBA00022527"/>
    </source>
</evidence>
<dbReference type="InterPro" id="IPR011989">
    <property type="entry name" value="ARM-like"/>
</dbReference>
<dbReference type="SMART" id="SM01343">
    <property type="entry name" value="FATC"/>
    <property type="match status" value="1"/>
</dbReference>
<comment type="subcellular location">
    <subcellularLocation>
        <location evidence="1">Nucleus</location>
        <location evidence="1">Nucleolus</location>
    </subcellularLocation>
</comment>
<feature type="compositionally biased region" description="Acidic residues" evidence="7">
    <location>
        <begin position="2110"/>
        <end position="2121"/>
    </location>
</feature>
<dbReference type="GO" id="GO:0000723">
    <property type="term" value="P:telomere maintenance"/>
    <property type="evidence" value="ECO:0007669"/>
    <property type="project" value="TreeGrafter"/>
</dbReference>
<keyword evidence="4" id="KW-0597">Phosphoprotein</keyword>
<dbReference type="InterPro" id="IPR016024">
    <property type="entry name" value="ARM-type_fold"/>
</dbReference>
<dbReference type="InterPro" id="IPR003151">
    <property type="entry name" value="PIK-rel_kinase_FAT"/>
</dbReference>
<dbReference type="PANTHER" id="PTHR11139:SF68">
    <property type="entry name" value="DNA-DEPENDENT PROTEIN KINASE CATALYTIC SUBUNIT"/>
    <property type="match status" value="1"/>
</dbReference>
<dbReference type="InterPro" id="IPR037706">
    <property type="entry name" value="DNA-PK_dom"/>
</dbReference>
<dbReference type="InterPro" id="IPR045581">
    <property type="entry name" value="DNAPKcs_CC5"/>
</dbReference>